<keyword evidence="2" id="KW-1003">Cell membrane</keyword>
<evidence type="ECO:0000256" key="1">
    <source>
        <dbReference type="ARBA" id="ARBA00004651"/>
    </source>
</evidence>
<name>A0AAE3KEZ1_9PSEU</name>
<comment type="caution">
    <text evidence="10">The sequence shown here is derived from an EMBL/GenBank/DDBJ whole genome shotgun (WGS) entry which is preliminary data.</text>
</comment>
<evidence type="ECO:0000256" key="2">
    <source>
        <dbReference type="ARBA" id="ARBA00022475"/>
    </source>
</evidence>
<evidence type="ECO:0000256" key="7">
    <source>
        <dbReference type="ARBA" id="ARBA00023136"/>
    </source>
</evidence>
<proteinExistence type="predicted"/>
<evidence type="ECO:0000256" key="3">
    <source>
        <dbReference type="ARBA" id="ARBA00022676"/>
    </source>
</evidence>
<feature type="transmembrane region" description="Helical" evidence="8">
    <location>
        <begin position="166"/>
        <end position="197"/>
    </location>
</feature>
<evidence type="ECO:0000313" key="11">
    <source>
        <dbReference type="Proteomes" id="UP001206128"/>
    </source>
</evidence>
<dbReference type="InterPro" id="IPR038731">
    <property type="entry name" value="RgtA/B/C-like"/>
</dbReference>
<feature type="transmembrane region" description="Helical" evidence="8">
    <location>
        <begin position="119"/>
        <end position="138"/>
    </location>
</feature>
<keyword evidence="3 10" id="KW-0328">Glycosyltransferase</keyword>
<dbReference type="Pfam" id="PF13231">
    <property type="entry name" value="PMT_2"/>
    <property type="match status" value="1"/>
</dbReference>
<feature type="transmembrane region" description="Helical" evidence="8">
    <location>
        <begin position="209"/>
        <end position="229"/>
    </location>
</feature>
<accession>A0AAE3KEZ1</accession>
<dbReference type="PANTHER" id="PTHR33908:SF11">
    <property type="entry name" value="MEMBRANE PROTEIN"/>
    <property type="match status" value="1"/>
</dbReference>
<feature type="transmembrane region" description="Helical" evidence="8">
    <location>
        <begin position="87"/>
        <end position="107"/>
    </location>
</feature>
<keyword evidence="4" id="KW-0808">Transferase</keyword>
<feature type="transmembrane region" description="Helical" evidence="8">
    <location>
        <begin position="26"/>
        <end position="46"/>
    </location>
</feature>
<keyword evidence="11" id="KW-1185">Reference proteome</keyword>
<dbReference type="AlphaFoldDB" id="A0AAE3KEZ1"/>
<keyword evidence="7 8" id="KW-0472">Membrane</keyword>
<dbReference type="EMBL" id="JAMTCK010000002">
    <property type="protein sequence ID" value="MCP2164345.1"/>
    <property type="molecule type" value="Genomic_DNA"/>
</dbReference>
<feature type="transmembrane region" description="Helical" evidence="8">
    <location>
        <begin position="335"/>
        <end position="356"/>
    </location>
</feature>
<feature type="transmembrane region" description="Helical" evidence="8">
    <location>
        <begin position="287"/>
        <end position="305"/>
    </location>
</feature>
<evidence type="ECO:0000256" key="5">
    <source>
        <dbReference type="ARBA" id="ARBA00022692"/>
    </source>
</evidence>
<evidence type="ECO:0000256" key="8">
    <source>
        <dbReference type="SAM" id="Phobius"/>
    </source>
</evidence>
<organism evidence="10 11">
    <name type="scientific">Goodfellowiella coeruleoviolacea</name>
    <dbReference type="NCBI Taxonomy" id="334858"/>
    <lineage>
        <taxon>Bacteria</taxon>
        <taxon>Bacillati</taxon>
        <taxon>Actinomycetota</taxon>
        <taxon>Actinomycetes</taxon>
        <taxon>Pseudonocardiales</taxon>
        <taxon>Pseudonocardiaceae</taxon>
        <taxon>Goodfellowiella</taxon>
    </lineage>
</organism>
<sequence>MTVSATIETSDRTWEVRAPALRTRPVLAVTAAFTALLALTAGRYGYYMDELYFRVAGNHPAFGYVDQPPLAPLLARAQIALFGDTVFAIRVVPTLLAAVSVVVAALVARELGGGGRAQVLAAVAASASMATLAAGHVLHPTAVDHLVWVTVCWLLVRLLRTRDTRLWLAIGAMVGLGLLAKYLVVLLVVALAGGLLLAGPREVLRSRHLLGGVVLGLVISGPVLVWQAVNGWPQFSMAAEMSESFSVGSAISFLIGQVLMIGLFLTPVWIAGLVALFRRPAWRPFRALGVAYLAMVVFLAVIGGFSRYTEGLLTVLLAAGCVPLADWTRGITRRVLVAAALALNALMAVVMAVPALPVSAYGPDSPLAGFGDAQLGQTGWPELTAQVAEVYRTLPAEDQARAVLFGWNYSEAGALDRYGPELGLPAVYSGHNSYADFGVPPADRTVLLAVGAEPATLAPLFGHCETAATLTFALPHLDQDKPVLVCRDPVRPWQQLWPSLSWVGTF</sequence>
<dbReference type="Proteomes" id="UP001206128">
    <property type="component" value="Unassembled WGS sequence"/>
</dbReference>
<protein>
    <submittedName>
        <fullName evidence="10">Dolichyl-phosphate-mannose-protein mannosyltransferase</fullName>
    </submittedName>
</protein>
<evidence type="ECO:0000313" key="10">
    <source>
        <dbReference type="EMBL" id="MCP2164345.1"/>
    </source>
</evidence>
<dbReference type="GO" id="GO:0016763">
    <property type="term" value="F:pentosyltransferase activity"/>
    <property type="evidence" value="ECO:0007669"/>
    <property type="project" value="TreeGrafter"/>
</dbReference>
<dbReference type="GO" id="GO:0009103">
    <property type="term" value="P:lipopolysaccharide biosynthetic process"/>
    <property type="evidence" value="ECO:0007669"/>
    <property type="project" value="UniProtKB-ARBA"/>
</dbReference>
<dbReference type="GO" id="GO:0005886">
    <property type="term" value="C:plasma membrane"/>
    <property type="evidence" value="ECO:0007669"/>
    <property type="project" value="UniProtKB-SubCell"/>
</dbReference>
<evidence type="ECO:0000256" key="6">
    <source>
        <dbReference type="ARBA" id="ARBA00022989"/>
    </source>
</evidence>
<dbReference type="PANTHER" id="PTHR33908">
    <property type="entry name" value="MANNOSYLTRANSFERASE YKCB-RELATED"/>
    <property type="match status" value="1"/>
</dbReference>
<evidence type="ECO:0000259" key="9">
    <source>
        <dbReference type="Pfam" id="PF13231"/>
    </source>
</evidence>
<gene>
    <name evidence="10" type="ORF">LX83_001185</name>
</gene>
<keyword evidence="5 8" id="KW-0812">Transmembrane</keyword>
<feature type="transmembrane region" description="Helical" evidence="8">
    <location>
        <begin position="249"/>
        <end position="275"/>
    </location>
</feature>
<feature type="domain" description="Glycosyltransferase RgtA/B/C/D-like" evidence="9">
    <location>
        <begin position="66"/>
        <end position="226"/>
    </location>
</feature>
<feature type="transmembrane region" description="Helical" evidence="8">
    <location>
        <begin position="311"/>
        <end position="328"/>
    </location>
</feature>
<evidence type="ECO:0000256" key="4">
    <source>
        <dbReference type="ARBA" id="ARBA00022679"/>
    </source>
</evidence>
<dbReference type="InterPro" id="IPR050297">
    <property type="entry name" value="LipidA_mod_glycosyltrf_83"/>
</dbReference>
<comment type="subcellular location">
    <subcellularLocation>
        <location evidence="1">Cell membrane</location>
        <topology evidence="1">Multi-pass membrane protein</topology>
    </subcellularLocation>
</comment>
<reference evidence="10" key="1">
    <citation type="submission" date="2022-06" db="EMBL/GenBank/DDBJ databases">
        <title>Genomic Encyclopedia of Archaeal and Bacterial Type Strains, Phase II (KMG-II): from individual species to whole genera.</title>
        <authorList>
            <person name="Goeker M."/>
        </authorList>
    </citation>
    <scope>NUCLEOTIDE SEQUENCE</scope>
    <source>
        <strain evidence="10">DSM 43935</strain>
    </source>
</reference>
<keyword evidence="6 8" id="KW-1133">Transmembrane helix</keyword>